<keyword evidence="2" id="KW-1185">Reference proteome</keyword>
<accession>A0ABW4UVD1</accession>
<dbReference type="RefSeq" id="WP_204823801.1">
    <property type="nucleotide sequence ID" value="NZ_JBHUGF010000010.1"/>
</dbReference>
<name>A0ABW4UVD1_9BACL</name>
<dbReference type="EMBL" id="JBHUGF010000010">
    <property type="protein sequence ID" value="MFD1990100.1"/>
    <property type="molecule type" value="Genomic_DNA"/>
</dbReference>
<evidence type="ECO:0008006" key="3">
    <source>
        <dbReference type="Google" id="ProtNLM"/>
    </source>
</evidence>
<proteinExistence type="predicted"/>
<gene>
    <name evidence="1" type="ORF">ACFSGI_09030</name>
</gene>
<comment type="caution">
    <text evidence="1">The sequence shown here is derived from an EMBL/GenBank/DDBJ whole genome shotgun (WGS) entry which is preliminary data.</text>
</comment>
<sequence>MNKETQNILLELNATKKRLLETQLILLQYEEKEILSHNIEDVKEGEDAEHQ</sequence>
<evidence type="ECO:0000313" key="1">
    <source>
        <dbReference type="EMBL" id="MFD1990100.1"/>
    </source>
</evidence>
<protein>
    <recommendedName>
        <fullName evidence="3">Fur-regulated basic protein B</fullName>
    </recommendedName>
</protein>
<dbReference type="Proteomes" id="UP001597403">
    <property type="component" value="Unassembled WGS sequence"/>
</dbReference>
<reference evidence="2" key="1">
    <citation type="journal article" date="2019" name="Int. J. Syst. Evol. Microbiol.">
        <title>The Global Catalogue of Microorganisms (GCM) 10K type strain sequencing project: providing services to taxonomists for standard genome sequencing and annotation.</title>
        <authorList>
            <consortium name="The Broad Institute Genomics Platform"/>
            <consortium name="The Broad Institute Genome Sequencing Center for Infectious Disease"/>
            <person name="Wu L."/>
            <person name="Ma J."/>
        </authorList>
    </citation>
    <scope>NUCLEOTIDE SEQUENCE [LARGE SCALE GENOMIC DNA]</scope>
    <source>
        <strain evidence="2">CGMCC 1.15067</strain>
    </source>
</reference>
<evidence type="ECO:0000313" key="2">
    <source>
        <dbReference type="Proteomes" id="UP001597403"/>
    </source>
</evidence>
<organism evidence="1 2">
    <name type="scientific">Paenibacillus nicotianae</name>
    <dbReference type="NCBI Taxonomy" id="1526551"/>
    <lineage>
        <taxon>Bacteria</taxon>
        <taxon>Bacillati</taxon>
        <taxon>Bacillota</taxon>
        <taxon>Bacilli</taxon>
        <taxon>Bacillales</taxon>
        <taxon>Paenibacillaceae</taxon>
        <taxon>Paenibacillus</taxon>
    </lineage>
</organism>